<dbReference type="InterPro" id="IPR000253">
    <property type="entry name" value="FHA_dom"/>
</dbReference>
<accession>A0A0K9PWS2</accession>
<dbReference type="InterPro" id="IPR037912">
    <property type="entry name" value="MCRS1"/>
</dbReference>
<name>A0A0K9PWS2_ZOSMR</name>
<dbReference type="OrthoDB" id="10262769at2759"/>
<dbReference type="PANTHER" id="PTHR13233:SF0">
    <property type="entry name" value="MICROSPHERULE PROTEIN 1"/>
    <property type="match status" value="1"/>
</dbReference>
<organism evidence="3 4">
    <name type="scientific">Zostera marina</name>
    <name type="common">Eelgrass</name>
    <dbReference type="NCBI Taxonomy" id="29655"/>
    <lineage>
        <taxon>Eukaryota</taxon>
        <taxon>Viridiplantae</taxon>
        <taxon>Streptophyta</taxon>
        <taxon>Embryophyta</taxon>
        <taxon>Tracheophyta</taxon>
        <taxon>Spermatophyta</taxon>
        <taxon>Magnoliopsida</taxon>
        <taxon>Liliopsida</taxon>
        <taxon>Zosteraceae</taxon>
        <taxon>Zostera</taxon>
    </lineage>
</organism>
<dbReference type="PROSITE" id="PS50006">
    <property type="entry name" value="FHA_DOMAIN"/>
    <property type="match status" value="1"/>
</dbReference>
<dbReference type="InterPro" id="IPR025999">
    <property type="entry name" value="MCRS_N"/>
</dbReference>
<dbReference type="AlphaFoldDB" id="A0A0K9PWS2"/>
<dbReference type="InterPro" id="IPR008984">
    <property type="entry name" value="SMAD_FHA_dom_sf"/>
</dbReference>
<feature type="region of interest" description="Disordered" evidence="1">
    <location>
        <begin position="91"/>
        <end position="112"/>
    </location>
</feature>
<dbReference type="Pfam" id="PF13325">
    <property type="entry name" value="MCRS_N"/>
    <property type="match status" value="1"/>
</dbReference>
<dbReference type="Proteomes" id="UP000036987">
    <property type="component" value="Unassembled WGS sequence"/>
</dbReference>
<reference evidence="4" key="1">
    <citation type="journal article" date="2016" name="Nature">
        <title>The genome of the seagrass Zostera marina reveals angiosperm adaptation to the sea.</title>
        <authorList>
            <person name="Olsen J.L."/>
            <person name="Rouze P."/>
            <person name="Verhelst B."/>
            <person name="Lin Y.-C."/>
            <person name="Bayer T."/>
            <person name="Collen J."/>
            <person name="Dattolo E."/>
            <person name="De Paoli E."/>
            <person name="Dittami S."/>
            <person name="Maumus F."/>
            <person name="Michel G."/>
            <person name="Kersting A."/>
            <person name="Lauritano C."/>
            <person name="Lohaus R."/>
            <person name="Toepel M."/>
            <person name="Tonon T."/>
            <person name="Vanneste K."/>
            <person name="Amirebrahimi M."/>
            <person name="Brakel J."/>
            <person name="Bostroem C."/>
            <person name="Chovatia M."/>
            <person name="Grimwood J."/>
            <person name="Jenkins J.W."/>
            <person name="Jueterbock A."/>
            <person name="Mraz A."/>
            <person name="Stam W.T."/>
            <person name="Tice H."/>
            <person name="Bornberg-Bauer E."/>
            <person name="Green P.J."/>
            <person name="Pearson G.A."/>
            <person name="Procaccini G."/>
            <person name="Duarte C.M."/>
            <person name="Schmutz J."/>
            <person name="Reusch T.B.H."/>
            <person name="Van de Peer Y."/>
        </authorList>
    </citation>
    <scope>NUCLEOTIDE SEQUENCE [LARGE SCALE GENOMIC DNA]</scope>
    <source>
        <strain evidence="4">cv. Finnish</strain>
    </source>
</reference>
<dbReference type="GO" id="GO:0002151">
    <property type="term" value="F:G-quadruplex RNA binding"/>
    <property type="evidence" value="ECO:0007669"/>
    <property type="project" value="InterPro"/>
</dbReference>
<proteinExistence type="predicted"/>
<evidence type="ECO:0000256" key="1">
    <source>
        <dbReference type="SAM" id="MobiDB-lite"/>
    </source>
</evidence>
<keyword evidence="4" id="KW-1185">Reference proteome</keyword>
<comment type="caution">
    <text evidence="3">The sequence shown here is derived from an EMBL/GenBank/DDBJ whole genome shotgun (WGS) entry which is preliminary data.</text>
</comment>
<dbReference type="Gene3D" id="2.60.200.20">
    <property type="match status" value="1"/>
</dbReference>
<dbReference type="Pfam" id="PF00498">
    <property type="entry name" value="FHA"/>
    <property type="match status" value="1"/>
</dbReference>
<evidence type="ECO:0000313" key="4">
    <source>
        <dbReference type="Proteomes" id="UP000036987"/>
    </source>
</evidence>
<dbReference type="GO" id="GO:0044545">
    <property type="term" value="C:NSL complex"/>
    <property type="evidence" value="ECO:0000318"/>
    <property type="project" value="GO_Central"/>
</dbReference>
<dbReference type="CDD" id="cd22687">
    <property type="entry name" value="FHA_MCRS1"/>
    <property type="match status" value="1"/>
</dbReference>
<dbReference type="SMART" id="SM00240">
    <property type="entry name" value="FHA"/>
    <property type="match status" value="1"/>
</dbReference>
<feature type="domain" description="FHA" evidence="2">
    <location>
        <begin position="728"/>
        <end position="784"/>
    </location>
</feature>
<evidence type="ECO:0000259" key="2">
    <source>
        <dbReference type="PROSITE" id="PS50006"/>
    </source>
</evidence>
<dbReference type="OMA" id="CAMESEN"/>
<evidence type="ECO:0000313" key="3">
    <source>
        <dbReference type="EMBL" id="KMZ73374.1"/>
    </source>
</evidence>
<gene>
    <name evidence="3" type="ORF">ZOSMA_14G01390</name>
</gene>
<dbReference type="SUPFAM" id="SSF49879">
    <property type="entry name" value="SMAD/FHA domain"/>
    <property type="match status" value="1"/>
</dbReference>
<dbReference type="EMBL" id="LFYR01000585">
    <property type="protein sequence ID" value="KMZ73374.1"/>
    <property type="molecule type" value="Genomic_DNA"/>
</dbReference>
<dbReference type="GO" id="GO:0031011">
    <property type="term" value="C:Ino80 complex"/>
    <property type="evidence" value="ECO:0007669"/>
    <property type="project" value="InterPro"/>
</dbReference>
<dbReference type="PANTHER" id="PTHR13233">
    <property type="entry name" value="MICROSPHERULE PROTEIN 1"/>
    <property type="match status" value="1"/>
</dbReference>
<sequence length="839" mass="94503">MIERSIPQGEITTVRAFVIDMGSLACELWNPEDDALLKNAVETGGSLEALARGAVRFSRRYTLEELRARWQAILFDNDTSESASHRILEVDGDSGIPTKPRRNPSLKKHTESLRSQYNTARKKICNRPSNFQGYDFDMSIANDLPVENGHCGDEEMRPSEQLFEYCFPENQFHVDYNIPEAGDPKHIASFPDMLGIDNESIDVNGDHMEPLKGRFEDDVFCGDNLYEHVNDALPVPAEKMSAGIVDPSYENPSDNKDVPCIFKETLSTFLNCAGVGSPQRLGTDIETKPFPINCDHEIHNSTICSSFDKNMEEVKTEFMDCGDSFHHEQYSSPIPDMPIWEAIDRISSPIMNIIGGLEEKDNDSGTQLNLPIEIVEKTEPADDHHIPVQQQDHLTSIPINFTNDSEFFTCMDRSCFESINNFLMNSPNDTHRDDIVNSSEPKTRVVDEYNQIEQPASVEKSKDVDSEVVSMQGDGNNDFGPTHKIPHISQDTKTYSKLHQKFDCCVLNTEDPEIPCNEGIILDRSIISTFVPVNVRSGSKEASLGKSCKSILDERNTTLLNIPRENKEVSTRRFESRSVITQAGDGSHASQIQCLSVDGACKQELEMPSSAQMMTIPFQEKTYYVDQEPQQIASISDQEVKYADSDQDPPCFSDVEAIILDMDLDSDDQESSVYTKEVAWCQRTDIRKSLVRLEQGASSSKQRDISNRGAFAVFYGRYLKHYIKKSKVLLGRATRESEVDIDLTKEALTNKISRHQAIIELDNSGSFFIKNLGKCSMFINGKEVSRGKCCKLSSMCLIEIRSMAFTFEVNSDCIRKYQSSLLRKKAQVLNSNFDWSPKS</sequence>
<dbReference type="GO" id="GO:0045944">
    <property type="term" value="P:positive regulation of transcription by RNA polymerase II"/>
    <property type="evidence" value="ECO:0000318"/>
    <property type="project" value="GO_Central"/>
</dbReference>
<dbReference type="STRING" id="29655.A0A0K9PWS2"/>
<dbReference type="GO" id="GO:0071339">
    <property type="term" value="C:MLL1 complex"/>
    <property type="evidence" value="ECO:0007669"/>
    <property type="project" value="InterPro"/>
</dbReference>
<protein>
    <recommendedName>
        <fullName evidence="2">FHA domain-containing protein</fullName>
    </recommendedName>
</protein>